<dbReference type="EMBL" id="CP145316">
    <property type="protein sequence ID" value="XAM18715.1"/>
    <property type="molecule type" value="Genomic_DNA"/>
</dbReference>
<accession>A0ABZ3F941</accession>
<feature type="domain" description="Bacteriophage Mu GpT" evidence="1">
    <location>
        <begin position="226"/>
        <end position="290"/>
    </location>
</feature>
<dbReference type="Proteomes" id="UP001434737">
    <property type="component" value="Chromosome"/>
</dbReference>
<organism evidence="2 3">
    <name type="scientific">Helicobacter mastomyrinus</name>
    <dbReference type="NCBI Taxonomy" id="287948"/>
    <lineage>
        <taxon>Bacteria</taxon>
        <taxon>Pseudomonadati</taxon>
        <taxon>Campylobacterota</taxon>
        <taxon>Epsilonproteobacteria</taxon>
        <taxon>Campylobacterales</taxon>
        <taxon>Helicobacteraceae</taxon>
        <taxon>Helicobacter</taxon>
    </lineage>
</organism>
<keyword evidence="3" id="KW-1185">Reference proteome</keyword>
<protein>
    <submittedName>
        <fullName evidence="2">Mu-like prophage major head subunit gpT family protein</fullName>
    </submittedName>
</protein>
<dbReference type="Pfam" id="PF10124">
    <property type="entry name" value="Mu-like_gpT"/>
    <property type="match status" value="3"/>
</dbReference>
<name>A0ABZ3F941_9HELI</name>
<evidence type="ECO:0000313" key="3">
    <source>
        <dbReference type="Proteomes" id="UP001434737"/>
    </source>
</evidence>
<proteinExistence type="predicted"/>
<evidence type="ECO:0000313" key="2">
    <source>
        <dbReference type="EMBL" id="XAM18715.1"/>
    </source>
</evidence>
<evidence type="ECO:0000259" key="1">
    <source>
        <dbReference type="Pfam" id="PF10124"/>
    </source>
</evidence>
<feature type="domain" description="Bacteriophage Mu GpT" evidence="1">
    <location>
        <begin position="153"/>
        <end position="221"/>
    </location>
</feature>
<reference evidence="2 3" key="1">
    <citation type="submission" date="2024-02" db="EMBL/GenBank/DDBJ databases">
        <title>Genome and pathogenicity analysis of Helicobacter mastomyrinus isolated from mice.</title>
        <authorList>
            <person name="Zhu L."/>
        </authorList>
    </citation>
    <scope>NUCLEOTIDE SEQUENCE [LARGE SCALE GENOMIC DNA]</scope>
    <source>
        <strain evidence="2 3">Hm-17</strain>
    </source>
</reference>
<dbReference type="InterPro" id="IPR018774">
    <property type="entry name" value="Phage_Mu_GpT"/>
</dbReference>
<feature type="domain" description="Bacteriophage Mu GpT" evidence="1">
    <location>
        <begin position="10"/>
        <end position="147"/>
    </location>
</feature>
<gene>
    <name evidence="2" type="ORF">V3I05_03275</name>
</gene>
<dbReference type="RefSeq" id="WP_300733179.1">
    <property type="nucleotide sequence ID" value="NZ_CP145316.1"/>
</dbReference>
<sequence length="291" mass="32938">MPKLDTAYMEQVSKGLSKVFNDALKSENEDYKKIATEVKANTISVDYAWIGDFPNMIEWTGERTLKDLKANTYTITRKKWESTIEVSRDVIEYDSLGIVKPRVQAMAESVREHYDEIVFGLLEANSACYDGRPFFATDHEVGSQTFSNSLSLALNQANFLSARQEMRGVSNEYGNPLRIRPSLLVVPPELEVEAIKILKAQTLSNGSSNITYGMCDYIVCDRLTDASAWYLFDTTRVLKPLVLQINRSVEFAGLDKPTDENVFMRDSFLYGIRTEDNAGYGMWQLALKSKP</sequence>